<keyword evidence="3" id="KW-0328">Glycosyltransferase</keyword>
<proteinExistence type="predicted"/>
<dbReference type="GO" id="GO:0016757">
    <property type="term" value="F:glycosyltransferase activity"/>
    <property type="evidence" value="ECO:0007669"/>
    <property type="project" value="UniProtKB-KW"/>
</dbReference>
<protein>
    <submittedName>
        <fullName evidence="3">Glycosyltransferase</fullName>
        <ecNumber evidence="3">2.4.-.-</ecNumber>
    </submittedName>
</protein>
<dbReference type="PANTHER" id="PTHR12526:SF638">
    <property type="entry name" value="SPORE COAT PROTEIN SA"/>
    <property type="match status" value="1"/>
</dbReference>
<feature type="domain" description="Glycosyltransferase subfamily 4-like N-terminal" evidence="2">
    <location>
        <begin position="16"/>
        <end position="124"/>
    </location>
</feature>
<dbReference type="InterPro" id="IPR028098">
    <property type="entry name" value="Glyco_trans_4-like_N"/>
</dbReference>
<name>A0ABV4YKB2_9CYAN</name>
<comment type="caution">
    <text evidence="3">The sequence shown here is derived from an EMBL/GenBank/DDBJ whole genome shotgun (WGS) entry which is preliminary data.</text>
</comment>
<feature type="domain" description="Glycosyl transferase family 1" evidence="1">
    <location>
        <begin position="257"/>
        <end position="408"/>
    </location>
</feature>
<dbReference type="EC" id="2.4.-.-" evidence="3"/>
<dbReference type="RefSeq" id="WP_413259762.1">
    <property type="nucleotide sequence ID" value="NZ_JBHFNS010000087.1"/>
</dbReference>
<keyword evidence="4" id="KW-1185">Reference proteome</keyword>
<sequence>MKTIQAVARYFPENCGGIQTHLSELLPELEALGVESKVVAAQEKPEADTYSYQGVEIYRYPAFPVPKPEPLHGGSGHGGFEYFAQWLKQQKAEIYHQHQWEPKCGLAHLRLAKELGMGTVVSIRLPHPICQRNTLMFEGKTACDGKLDLMRCSQCAGVPKNLPSTMIQALSQVPISVSEKAKGKLGFLALPAYIAERQKGLVEMAKYADRIVAMSQWVYDAIAINGIPEEKLFLLKHGISESLVKTTVSQPRKADGILRIGFLGRWSPTKGIHVLVEAIKCLPTDAPVELIIHGVPQDEPYRQRLMDRIGNDSRIRVANQLKRDDISAALSNYDVLAVPSQWLETGPMVVIEAHANGLPVVGSDLGGVAEKVTHGVDGLLVHPSDPKSWAEAFALLAKDSSLLDKLRQGIKPPRTISMEAADSVTLYQRILAEKSVKTAYQMASSL</sequence>
<evidence type="ECO:0000313" key="3">
    <source>
        <dbReference type="EMBL" id="MFB2938280.1"/>
    </source>
</evidence>
<keyword evidence="3" id="KW-0808">Transferase</keyword>
<accession>A0ABV4YKB2</accession>
<dbReference type="EMBL" id="JBHFNS010000087">
    <property type="protein sequence ID" value="MFB2938280.1"/>
    <property type="molecule type" value="Genomic_DNA"/>
</dbReference>
<evidence type="ECO:0000259" key="2">
    <source>
        <dbReference type="Pfam" id="PF13579"/>
    </source>
</evidence>
<gene>
    <name evidence="3" type="ORF">ACE1B6_23790</name>
</gene>
<dbReference type="InterPro" id="IPR001296">
    <property type="entry name" value="Glyco_trans_1"/>
</dbReference>
<organism evidence="3 4">
    <name type="scientific">Floridaenema fluviatile BLCC-F154</name>
    <dbReference type="NCBI Taxonomy" id="3153640"/>
    <lineage>
        <taxon>Bacteria</taxon>
        <taxon>Bacillati</taxon>
        <taxon>Cyanobacteriota</taxon>
        <taxon>Cyanophyceae</taxon>
        <taxon>Oscillatoriophycideae</taxon>
        <taxon>Aerosakkonematales</taxon>
        <taxon>Aerosakkonemataceae</taxon>
        <taxon>Floridanema</taxon>
        <taxon>Floridanema fluviatile</taxon>
    </lineage>
</organism>
<dbReference type="Pfam" id="PF13579">
    <property type="entry name" value="Glyco_trans_4_4"/>
    <property type="match status" value="1"/>
</dbReference>
<reference evidence="3 4" key="1">
    <citation type="submission" date="2024-09" db="EMBL/GenBank/DDBJ databases">
        <title>Floridaenema gen nov. (Aerosakkonemataceae, Aerosakkonematales ord. nov., Cyanobacteria) from benthic tropical and subtropical fresh waters, with the description of four new species.</title>
        <authorList>
            <person name="Moretto J.A."/>
            <person name="Berthold D.E."/>
            <person name="Lefler F.W."/>
            <person name="Huang I.-S."/>
            <person name="Laughinghouse H. IV."/>
        </authorList>
    </citation>
    <scope>NUCLEOTIDE SEQUENCE [LARGE SCALE GENOMIC DNA]</scope>
    <source>
        <strain evidence="3 4">BLCC-F154</strain>
    </source>
</reference>
<dbReference type="Pfam" id="PF00534">
    <property type="entry name" value="Glycos_transf_1"/>
    <property type="match status" value="1"/>
</dbReference>
<evidence type="ECO:0000313" key="4">
    <source>
        <dbReference type="Proteomes" id="UP001576776"/>
    </source>
</evidence>
<dbReference type="PANTHER" id="PTHR12526">
    <property type="entry name" value="GLYCOSYLTRANSFERASE"/>
    <property type="match status" value="1"/>
</dbReference>
<dbReference type="SUPFAM" id="SSF53756">
    <property type="entry name" value="UDP-Glycosyltransferase/glycogen phosphorylase"/>
    <property type="match status" value="1"/>
</dbReference>
<evidence type="ECO:0000259" key="1">
    <source>
        <dbReference type="Pfam" id="PF00534"/>
    </source>
</evidence>
<dbReference type="Gene3D" id="3.40.50.2000">
    <property type="entry name" value="Glycogen Phosphorylase B"/>
    <property type="match status" value="3"/>
</dbReference>
<dbReference type="Proteomes" id="UP001576776">
    <property type="component" value="Unassembled WGS sequence"/>
</dbReference>